<dbReference type="AlphaFoldDB" id="A0A2D0N4U9"/>
<proteinExistence type="predicted"/>
<keyword evidence="2" id="KW-1185">Reference proteome</keyword>
<dbReference type="Pfam" id="PF05973">
    <property type="entry name" value="Gp49"/>
    <property type="match status" value="1"/>
</dbReference>
<dbReference type="OrthoDB" id="573082at2"/>
<accession>A0A2D0N4U9</accession>
<dbReference type="Proteomes" id="UP000223913">
    <property type="component" value="Unassembled WGS sequence"/>
</dbReference>
<evidence type="ECO:0000313" key="1">
    <source>
        <dbReference type="EMBL" id="PHN03525.1"/>
    </source>
</evidence>
<dbReference type="InterPro" id="IPR009241">
    <property type="entry name" value="HigB-like"/>
</dbReference>
<dbReference type="EMBL" id="PDUD01000031">
    <property type="protein sequence ID" value="PHN03525.1"/>
    <property type="molecule type" value="Genomic_DNA"/>
</dbReference>
<gene>
    <name evidence="1" type="ORF">CRP01_26360</name>
</gene>
<protein>
    <submittedName>
        <fullName evidence="1">Addiction module toxin RelE</fullName>
    </submittedName>
</protein>
<reference evidence="1 2" key="1">
    <citation type="submission" date="2017-10" db="EMBL/GenBank/DDBJ databases">
        <title>The draft genome sequence of Lewinella nigricans NBRC 102662.</title>
        <authorList>
            <person name="Wang K."/>
        </authorList>
    </citation>
    <scope>NUCLEOTIDE SEQUENCE [LARGE SCALE GENOMIC DNA]</scope>
    <source>
        <strain evidence="1 2">NBRC 102662</strain>
    </source>
</reference>
<evidence type="ECO:0000313" key="2">
    <source>
        <dbReference type="Proteomes" id="UP000223913"/>
    </source>
</evidence>
<dbReference type="RefSeq" id="WP_099153107.1">
    <property type="nucleotide sequence ID" value="NZ_PDUD01000031.1"/>
</dbReference>
<organism evidence="1 2">
    <name type="scientific">Flavilitoribacter nigricans (strain ATCC 23147 / DSM 23189 / NBRC 102662 / NCIMB 1420 / SS-2)</name>
    <name type="common">Lewinella nigricans</name>
    <dbReference type="NCBI Taxonomy" id="1122177"/>
    <lineage>
        <taxon>Bacteria</taxon>
        <taxon>Pseudomonadati</taxon>
        <taxon>Bacteroidota</taxon>
        <taxon>Saprospiria</taxon>
        <taxon>Saprospirales</taxon>
        <taxon>Lewinellaceae</taxon>
        <taxon>Flavilitoribacter</taxon>
    </lineage>
</organism>
<name>A0A2D0N4U9_FLAN2</name>
<comment type="caution">
    <text evidence="1">The sequence shown here is derived from an EMBL/GenBank/DDBJ whole genome shotgun (WGS) entry which is preliminary data.</text>
</comment>
<sequence length="113" mass="13606">MVPKYNVIFLMEAMDFLEKLDEKTREKVIYNIDKSRYINDPKLFKKLNAEIWEFRTRFNKIQVRLLAFWDKEDGEETLVVSTHGIIKKTDKVAKKEIAKAEKIRQMYFADKNK</sequence>